<feature type="domain" description="ABC transporter" evidence="5">
    <location>
        <begin position="1"/>
        <end position="209"/>
    </location>
</feature>
<dbReference type="AlphaFoldDB" id="A0A939PLH6"/>
<reference evidence="6" key="1">
    <citation type="submission" date="2021-03" db="EMBL/GenBank/DDBJ databases">
        <authorList>
            <person name="Kanchanasin P."/>
            <person name="Saeng-In P."/>
            <person name="Phongsopitanun W."/>
            <person name="Yuki M."/>
            <person name="Kudo T."/>
            <person name="Ohkuma M."/>
            <person name="Tanasupawat S."/>
        </authorList>
    </citation>
    <scope>NUCLEOTIDE SEQUENCE</scope>
    <source>
        <strain evidence="6">GKU 128</strain>
    </source>
</reference>
<dbReference type="GO" id="GO:0005524">
    <property type="term" value="F:ATP binding"/>
    <property type="evidence" value="ECO:0007669"/>
    <property type="project" value="UniProtKB-KW"/>
</dbReference>
<keyword evidence="7" id="KW-1185">Reference proteome</keyword>
<evidence type="ECO:0000256" key="1">
    <source>
        <dbReference type="ARBA" id="ARBA00005417"/>
    </source>
</evidence>
<evidence type="ECO:0000256" key="3">
    <source>
        <dbReference type="ARBA" id="ARBA00022741"/>
    </source>
</evidence>
<dbReference type="PANTHER" id="PTHR43335">
    <property type="entry name" value="ABC TRANSPORTER, ATP-BINDING PROTEIN"/>
    <property type="match status" value="1"/>
</dbReference>
<evidence type="ECO:0000313" key="6">
    <source>
        <dbReference type="EMBL" id="MBO2454532.1"/>
    </source>
</evidence>
<organism evidence="6 7">
    <name type="scientific">Actinomadura barringtoniae</name>
    <dbReference type="NCBI Taxonomy" id="1427535"/>
    <lineage>
        <taxon>Bacteria</taxon>
        <taxon>Bacillati</taxon>
        <taxon>Actinomycetota</taxon>
        <taxon>Actinomycetes</taxon>
        <taxon>Streptosporangiales</taxon>
        <taxon>Thermomonosporaceae</taxon>
        <taxon>Actinomadura</taxon>
    </lineage>
</organism>
<dbReference type="InterPro" id="IPR003593">
    <property type="entry name" value="AAA+_ATPase"/>
</dbReference>
<dbReference type="SMART" id="SM00382">
    <property type="entry name" value="AAA"/>
    <property type="match status" value="1"/>
</dbReference>
<evidence type="ECO:0000259" key="5">
    <source>
        <dbReference type="PROSITE" id="PS50893"/>
    </source>
</evidence>
<dbReference type="GO" id="GO:0016887">
    <property type="term" value="F:ATP hydrolysis activity"/>
    <property type="evidence" value="ECO:0007669"/>
    <property type="project" value="InterPro"/>
</dbReference>
<dbReference type="CDD" id="cd00267">
    <property type="entry name" value="ABC_ATPase"/>
    <property type="match status" value="1"/>
</dbReference>
<accession>A0A939PLH6</accession>
<dbReference type="Pfam" id="PF00005">
    <property type="entry name" value="ABC_tran"/>
    <property type="match status" value="1"/>
</dbReference>
<dbReference type="Proteomes" id="UP000669179">
    <property type="component" value="Unassembled WGS sequence"/>
</dbReference>
<dbReference type="RefSeq" id="WP_208262741.1">
    <property type="nucleotide sequence ID" value="NZ_JAGEOJ010000027.1"/>
</dbReference>
<name>A0A939PLH6_9ACTN</name>
<dbReference type="InterPro" id="IPR003439">
    <property type="entry name" value="ABC_transporter-like_ATP-bd"/>
</dbReference>
<proteinExistence type="inferred from homology"/>
<keyword evidence="2" id="KW-0813">Transport</keyword>
<comment type="caution">
    <text evidence="6">The sequence shown here is derived from an EMBL/GenBank/DDBJ whole genome shotgun (WGS) entry which is preliminary data.</text>
</comment>
<dbReference type="PROSITE" id="PS50893">
    <property type="entry name" value="ABC_TRANSPORTER_2"/>
    <property type="match status" value="1"/>
</dbReference>
<dbReference type="Gene3D" id="3.40.50.300">
    <property type="entry name" value="P-loop containing nucleotide triphosphate hydrolases"/>
    <property type="match status" value="1"/>
</dbReference>
<dbReference type="SUPFAM" id="SSF52540">
    <property type="entry name" value="P-loop containing nucleoside triphosphate hydrolases"/>
    <property type="match status" value="1"/>
</dbReference>
<protein>
    <submittedName>
        <fullName evidence="6">ATP-binding cassette domain-containing protein</fullName>
    </submittedName>
</protein>
<keyword evidence="3" id="KW-0547">Nucleotide-binding</keyword>
<dbReference type="PANTHER" id="PTHR43335:SF4">
    <property type="entry name" value="ABC TRANSPORTER, ATP-BINDING PROTEIN"/>
    <property type="match status" value="1"/>
</dbReference>
<dbReference type="EMBL" id="JAGEOJ010000027">
    <property type="protein sequence ID" value="MBO2454532.1"/>
    <property type="molecule type" value="Genomic_DNA"/>
</dbReference>
<keyword evidence="4 6" id="KW-0067">ATP-binding</keyword>
<sequence>MEADGVGVRTYRGWVYSGVTLQAGRGAVVAVAGPGGSGRTSFLLTVAGRMKPSVGSLSVCGLALPRAAAKVRARVAVARATGAAELEPELRVGDHVRERRLTLSRSARKHADKTFGQACELVGLEPAAKELVGELEPADATRLALALALMERPEVVLLDDLDEGADGAAQQDLWAAVRRTADTGVTVLASTTEPSPADGMADVFVALGDR</sequence>
<comment type="similarity">
    <text evidence="1">Belongs to the ABC transporter superfamily.</text>
</comment>
<evidence type="ECO:0000256" key="2">
    <source>
        <dbReference type="ARBA" id="ARBA00022448"/>
    </source>
</evidence>
<evidence type="ECO:0000256" key="4">
    <source>
        <dbReference type="ARBA" id="ARBA00022840"/>
    </source>
</evidence>
<dbReference type="InterPro" id="IPR027417">
    <property type="entry name" value="P-loop_NTPase"/>
</dbReference>
<evidence type="ECO:0000313" key="7">
    <source>
        <dbReference type="Proteomes" id="UP000669179"/>
    </source>
</evidence>
<gene>
    <name evidence="6" type="ORF">J4573_46115</name>
</gene>